<dbReference type="PANTHER" id="PTHR43380">
    <property type="entry name" value="2-OXOISOVALERATE DEHYDROGENASE SUBUNIT ALPHA, MITOCHONDRIAL"/>
    <property type="match status" value="1"/>
</dbReference>
<evidence type="ECO:0000256" key="2">
    <source>
        <dbReference type="ARBA" id="ARBA00004305"/>
    </source>
</evidence>
<keyword evidence="8" id="KW-0630">Potassium</keyword>
<dbReference type="PANTHER" id="PTHR43380:SF1">
    <property type="entry name" value="2-OXOISOVALERATE DEHYDROGENASE SUBUNIT ALPHA, MITOCHONDRIAL"/>
    <property type="match status" value="1"/>
</dbReference>
<keyword evidence="10" id="KW-0496">Mitochondrion</keyword>
<evidence type="ECO:0000256" key="3">
    <source>
        <dbReference type="ARBA" id="ARBA00008646"/>
    </source>
</evidence>
<evidence type="ECO:0000259" key="13">
    <source>
        <dbReference type="Pfam" id="PF00676"/>
    </source>
</evidence>
<keyword evidence="9" id="KW-0560">Oxidoreductase</keyword>
<dbReference type="Gene3D" id="3.40.50.970">
    <property type="match status" value="1"/>
</dbReference>
<dbReference type="OrthoDB" id="3845at2759"/>
<dbReference type="InterPro" id="IPR050771">
    <property type="entry name" value="Alpha-ketoacid_DH_E1_comp"/>
</dbReference>
<dbReference type="Pfam" id="PF00676">
    <property type="entry name" value="E1_dh"/>
    <property type="match status" value="1"/>
</dbReference>
<comment type="catalytic activity">
    <reaction evidence="12">
        <text>N(6)-[(R)-lipoyl]-L-lysyl-[protein] + 3-methyl-2-oxobutanoate + H(+) = N(6)-[(R)-S(8)-2-methylpropanoyldihydrolipoyl]-L-lysyl-[protein] + CO2</text>
        <dbReference type="Rhea" id="RHEA:13457"/>
        <dbReference type="Rhea" id="RHEA-COMP:10474"/>
        <dbReference type="Rhea" id="RHEA-COMP:10497"/>
        <dbReference type="ChEBI" id="CHEBI:11851"/>
        <dbReference type="ChEBI" id="CHEBI:15378"/>
        <dbReference type="ChEBI" id="CHEBI:16526"/>
        <dbReference type="ChEBI" id="CHEBI:83099"/>
        <dbReference type="ChEBI" id="CHEBI:83142"/>
        <dbReference type="EC" id="1.2.4.4"/>
    </reaction>
</comment>
<proteinExistence type="inferred from homology"/>
<dbReference type="AlphaFoldDB" id="A0A835KB70"/>
<dbReference type="EMBL" id="JADGMS010000005">
    <property type="protein sequence ID" value="KAF9682691.1"/>
    <property type="molecule type" value="Genomic_DNA"/>
</dbReference>
<comment type="similarity">
    <text evidence="3">Belongs to the BCKDHA family.</text>
</comment>
<feature type="domain" description="Dehydrogenase E1 component" evidence="13">
    <location>
        <begin position="160"/>
        <end position="451"/>
    </location>
</feature>
<dbReference type="FunFam" id="3.40.50.970:FF:000015">
    <property type="entry name" value="2-oxoisovalerate dehydrogenase subunit alpha"/>
    <property type="match status" value="1"/>
</dbReference>
<evidence type="ECO:0000256" key="11">
    <source>
        <dbReference type="ARBA" id="ARBA00031050"/>
    </source>
</evidence>
<reference evidence="14 15" key="1">
    <citation type="submission" date="2020-10" db="EMBL/GenBank/DDBJ databases">
        <title>Plant Genome Project.</title>
        <authorList>
            <person name="Zhang R.-G."/>
        </authorList>
    </citation>
    <scope>NUCLEOTIDE SEQUENCE [LARGE SCALE GENOMIC DNA]</scope>
    <source>
        <strain evidence="14">FAFU-HL-1</strain>
        <tissue evidence="14">Leaf</tissue>
    </source>
</reference>
<dbReference type="Proteomes" id="UP000657918">
    <property type="component" value="Unassembled WGS sequence"/>
</dbReference>
<keyword evidence="7" id="KW-0809">Transit peptide</keyword>
<dbReference type="GO" id="GO:0009083">
    <property type="term" value="P:branched-chain amino acid catabolic process"/>
    <property type="evidence" value="ECO:0007669"/>
    <property type="project" value="UniProtKB-ARBA"/>
</dbReference>
<comment type="subunit">
    <text evidence="4">Heterotetramer of alpha and beta chains.</text>
</comment>
<evidence type="ECO:0000313" key="14">
    <source>
        <dbReference type="EMBL" id="KAF9682691.1"/>
    </source>
</evidence>
<dbReference type="CDD" id="cd02000">
    <property type="entry name" value="TPP_E1_PDC_ADC_BCADC"/>
    <property type="match status" value="1"/>
</dbReference>
<name>A0A835KB70_9ROSI</name>
<protein>
    <recommendedName>
        <fullName evidence="5">3-methyl-2-oxobutanoate dehydrogenase (2-methylpropanoyl-transferring)</fullName>
        <ecNumber evidence="5">1.2.4.4</ecNumber>
    </recommendedName>
    <alternativeName>
        <fullName evidence="11">Branched-chain alpha-keto acid dehydrogenase E1 component alpha chain</fullName>
    </alternativeName>
</protein>
<dbReference type="InterPro" id="IPR029061">
    <property type="entry name" value="THDP-binding"/>
</dbReference>
<comment type="cofactor">
    <cofactor evidence="1">
        <name>thiamine diphosphate</name>
        <dbReference type="ChEBI" id="CHEBI:58937"/>
    </cofactor>
</comment>
<evidence type="ECO:0000256" key="7">
    <source>
        <dbReference type="ARBA" id="ARBA00022946"/>
    </source>
</evidence>
<dbReference type="GO" id="GO:0046872">
    <property type="term" value="F:metal ion binding"/>
    <property type="evidence" value="ECO:0007669"/>
    <property type="project" value="UniProtKB-KW"/>
</dbReference>
<evidence type="ECO:0000256" key="10">
    <source>
        <dbReference type="ARBA" id="ARBA00023128"/>
    </source>
</evidence>
<evidence type="ECO:0000256" key="4">
    <source>
        <dbReference type="ARBA" id="ARBA00011516"/>
    </source>
</evidence>
<gene>
    <name evidence="14" type="ORF">SADUNF_Sadunf05G0135000</name>
</gene>
<dbReference type="EC" id="1.2.4.4" evidence="5"/>
<evidence type="ECO:0000256" key="12">
    <source>
        <dbReference type="ARBA" id="ARBA00052792"/>
    </source>
</evidence>
<keyword evidence="15" id="KW-1185">Reference proteome</keyword>
<dbReference type="SUPFAM" id="SSF52518">
    <property type="entry name" value="Thiamin diphosphate-binding fold (THDP-binding)"/>
    <property type="match status" value="1"/>
</dbReference>
<evidence type="ECO:0000313" key="15">
    <source>
        <dbReference type="Proteomes" id="UP000657918"/>
    </source>
</evidence>
<evidence type="ECO:0000256" key="6">
    <source>
        <dbReference type="ARBA" id="ARBA00022723"/>
    </source>
</evidence>
<organism evidence="14 15">
    <name type="scientific">Salix dunnii</name>
    <dbReference type="NCBI Taxonomy" id="1413687"/>
    <lineage>
        <taxon>Eukaryota</taxon>
        <taxon>Viridiplantae</taxon>
        <taxon>Streptophyta</taxon>
        <taxon>Embryophyta</taxon>
        <taxon>Tracheophyta</taxon>
        <taxon>Spermatophyta</taxon>
        <taxon>Magnoliopsida</taxon>
        <taxon>eudicotyledons</taxon>
        <taxon>Gunneridae</taxon>
        <taxon>Pentapetalae</taxon>
        <taxon>rosids</taxon>
        <taxon>fabids</taxon>
        <taxon>Malpighiales</taxon>
        <taxon>Salicaceae</taxon>
        <taxon>Saliceae</taxon>
        <taxon>Salix</taxon>
    </lineage>
</organism>
<evidence type="ECO:0000256" key="5">
    <source>
        <dbReference type="ARBA" id="ARBA00012277"/>
    </source>
</evidence>
<comment type="subcellular location">
    <subcellularLocation>
        <location evidence="2">Mitochondrion matrix</location>
    </subcellularLocation>
</comment>
<dbReference type="GO" id="GO:0003863">
    <property type="term" value="F:branched-chain 2-oxo acid dehydrogenase activity"/>
    <property type="evidence" value="ECO:0007669"/>
    <property type="project" value="UniProtKB-EC"/>
</dbReference>
<comment type="caution">
    <text evidence="14">The sequence shown here is derived from an EMBL/GenBank/DDBJ whole genome shotgun (WGS) entry which is preliminary data.</text>
</comment>
<accession>A0A835KB70</accession>
<dbReference type="InterPro" id="IPR001017">
    <property type="entry name" value="DH_E1"/>
</dbReference>
<evidence type="ECO:0000256" key="9">
    <source>
        <dbReference type="ARBA" id="ARBA00023002"/>
    </source>
</evidence>
<evidence type="ECO:0000256" key="8">
    <source>
        <dbReference type="ARBA" id="ARBA00022958"/>
    </source>
</evidence>
<keyword evidence="6" id="KW-0479">Metal-binding</keyword>
<sequence>MPVWFAKSRAITQSLNRKLGFMGILHQKFWTSSSSLHHPSSLSSIFIPAGIHEDHSTPQVFPFNSTSISTRFSLQRFKSTQASNQLEQLYSTDDDDHDNSQALDFPGGKVTYIPEMRFLSESSGKRIPCYRVLNENGEIIIGSDYEQLSEEVSVKIYCNMVSLQMMDTVFYEAQRQGRISFYLTSAGEEAISIASAAALSADDIILPQYREPGILLWRGFTIQEFADQCFGNKDDYGKGRQMPIHYGSKKHNFVTISTQLPQAAGIAYSLKMDKKDACVVTYTGDGGTSEGDFHAALNFAAVTEAPVVFICRNNGWAISTHISEQFRSDGIVVKGRAYGIRSIRVDGNDVLAVYSAIHAAREMAISEQRPVLVEALSYRVGHHSTSDDSTKYRPVDEIVYWKMERNPVNRFRKWVERNGWWSEEKESELRSSIKKQLLQAIQVAEKTEKPPLEDMFSDVYDIRPPNLREQEKQLRETIYRHPQDYPSDVPL</sequence>
<dbReference type="GO" id="GO:0005759">
    <property type="term" value="C:mitochondrial matrix"/>
    <property type="evidence" value="ECO:0007669"/>
    <property type="project" value="UniProtKB-SubCell"/>
</dbReference>
<evidence type="ECO:0000256" key="1">
    <source>
        <dbReference type="ARBA" id="ARBA00001964"/>
    </source>
</evidence>